<evidence type="ECO:0000256" key="2">
    <source>
        <dbReference type="SAM" id="MobiDB-lite"/>
    </source>
</evidence>
<dbReference type="InterPro" id="IPR013087">
    <property type="entry name" value="Znf_C2H2_type"/>
</dbReference>
<organism evidence="4">
    <name type="scientific">Capitella teleta</name>
    <name type="common">Polychaete worm</name>
    <dbReference type="NCBI Taxonomy" id="283909"/>
    <lineage>
        <taxon>Eukaryota</taxon>
        <taxon>Metazoa</taxon>
        <taxon>Spiralia</taxon>
        <taxon>Lophotrochozoa</taxon>
        <taxon>Annelida</taxon>
        <taxon>Polychaeta</taxon>
        <taxon>Sedentaria</taxon>
        <taxon>Scolecida</taxon>
        <taxon>Capitellidae</taxon>
        <taxon>Capitella</taxon>
    </lineage>
</organism>
<reference evidence="4 6" key="2">
    <citation type="journal article" date="2013" name="Nature">
        <title>Insights into bilaterian evolution from three spiralian genomes.</title>
        <authorList>
            <person name="Simakov O."/>
            <person name="Marletaz F."/>
            <person name="Cho S.J."/>
            <person name="Edsinger-Gonzales E."/>
            <person name="Havlak P."/>
            <person name="Hellsten U."/>
            <person name="Kuo D.H."/>
            <person name="Larsson T."/>
            <person name="Lv J."/>
            <person name="Arendt D."/>
            <person name="Savage R."/>
            <person name="Osoegawa K."/>
            <person name="de Jong P."/>
            <person name="Grimwood J."/>
            <person name="Chapman J.A."/>
            <person name="Shapiro H."/>
            <person name="Aerts A."/>
            <person name="Otillar R.P."/>
            <person name="Terry A.Y."/>
            <person name="Boore J.L."/>
            <person name="Grigoriev I.V."/>
            <person name="Lindberg D.R."/>
            <person name="Seaver E.C."/>
            <person name="Weisblat D.A."/>
            <person name="Putnam N.H."/>
            <person name="Rokhsar D.S."/>
        </authorList>
    </citation>
    <scope>NUCLEOTIDE SEQUENCE</scope>
    <source>
        <strain evidence="4 6">I ESC-2004</strain>
    </source>
</reference>
<evidence type="ECO:0000256" key="1">
    <source>
        <dbReference type="PROSITE-ProRule" id="PRU00042"/>
    </source>
</evidence>
<dbReference type="GO" id="GO:0008270">
    <property type="term" value="F:zinc ion binding"/>
    <property type="evidence" value="ECO:0007669"/>
    <property type="project" value="UniProtKB-KW"/>
</dbReference>
<sequence length="126" mass="14750">GLLLRQQGFEYSQLFGSQRRSKKSIDKPFKCDYEGCERTYFQKSHLYHHQTQKHGRMPKCRRERGSDINRQYYNAMGIPHPTAHHIDPSNHTVQEEQRVNQEQQIALAQEEQEHHGGTGNGQEAAY</sequence>
<keyword evidence="1" id="KW-0862">Zinc</keyword>
<dbReference type="EMBL" id="AMQN01043217">
    <property type="status" value="NOT_ANNOTATED_CDS"/>
    <property type="molecule type" value="Genomic_DNA"/>
</dbReference>
<dbReference type="PROSITE" id="PS50157">
    <property type="entry name" value="ZINC_FINGER_C2H2_2"/>
    <property type="match status" value="1"/>
</dbReference>
<evidence type="ECO:0000313" key="5">
    <source>
        <dbReference type="EnsemblMetazoa" id="CapteP205430"/>
    </source>
</evidence>
<feature type="compositionally biased region" description="Low complexity" evidence="2">
    <location>
        <begin position="100"/>
        <end position="109"/>
    </location>
</feature>
<evidence type="ECO:0000313" key="4">
    <source>
        <dbReference type="EMBL" id="ELU07050.1"/>
    </source>
</evidence>
<protein>
    <recommendedName>
        <fullName evidence="3">C2H2-type domain-containing protein</fullName>
    </recommendedName>
</protein>
<evidence type="ECO:0000313" key="6">
    <source>
        <dbReference type="Proteomes" id="UP000014760"/>
    </source>
</evidence>
<feature type="region of interest" description="Disordered" evidence="2">
    <location>
        <begin position="78"/>
        <end position="126"/>
    </location>
</feature>
<keyword evidence="1" id="KW-0863">Zinc-finger</keyword>
<feature type="compositionally biased region" description="Basic and acidic residues" evidence="2">
    <location>
        <begin position="84"/>
        <end position="99"/>
    </location>
</feature>
<dbReference type="AlphaFoldDB" id="R7ULJ1"/>
<reference evidence="5" key="3">
    <citation type="submission" date="2015-06" db="UniProtKB">
        <authorList>
            <consortium name="EnsemblMetazoa"/>
        </authorList>
    </citation>
    <scope>IDENTIFICATION</scope>
</reference>
<proteinExistence type="predicted"/>
<dbReference type="Gene3D" id="3.30.160.60">
    <property type="entry name" value="Classic Zinc Finger"/>
    <property type="match status" value="1"/>
</dbReference>
<dbReference type="Proteomes" id="UP000014760">
    <property type="component" value="Unassembled WGS sequence"/>
</dbReference>
<keyword evidence="6" id="KW-1185">Reference proteome</keyword>
<dbReference type="InterPro" id="IPR036236">
    <property type="entry name" value="Znf_C2H2_sf"/>
</dbReference>
<dbReference type="EMBL" id="KB300188">
    <property type="protein sequence ID" value="ELU07050.1"/>
    <property type="molecule type" value="Genomic_DNA"/>
</dbReference>
<gene>
    <name evidence="4" type="ORF">CAPTEDRAFT_205430</name>
</gene>
<dbReference type="EnsemblMetazoa" id="CapteT205430">
    <property type="protein sequence ID" value="CapteP205430"/>
    <property type="gene ID" value="CapteG205430"/>
</dbReference>
<dbReference type="OrthoDB" id="427030at2759"/>
<accession>R7ULJ1</accession>
<keyword evidence="1" id="KW-0479">Metal-binding</keyword>
<dbReference type="SUPFAM" id="SSF57667">
    <property type="entry name" value="beta-beta-alpha zinc fingers"/>
    <property type="match status" value="1"/>
</dbReference>
<name>R7ULJ1_CAPTE</name>
<dbReference type="PROSITE" id="PS00028">
    <property type="entry name" value="ZINC_FINGER_C2H2_1"/>
    <property type="match status" value="1"/>
</dbReference>
<reference evidence="6" key="1">
    <citation type="submission" date="2012-12" db="EMBL/GenBank/DDBJ databases">
        <authorList>
            <person name="Hellsten U."/>
            <person name="Grimwood J."/>
            <person name="Chapman J.A."/>
            <person name="Shapiro H."/>
            <person name="Aerts A."/>
            <person name="Otillar R.P."/>
            <person name="Terry A.Y."/>
            <person name="Boore J.L."/>
            <person name="Simakov O."/>
            <person name="Marletaz F."/>
            <person name="Cho S.-J."/>
            <person name="Edsinger-Gonzales E."/>
            <person name="Havlak P."/>
            <person name="Kuo D.-H."/>
            <person name="Larsson T."/>
            <person name="Lv J."/>
            <person name="Arendt D."/>
            <person name="Savage R."/>
            <person name="Osoegawa K."/>
            <person name="de Jong P."/>
            <person name="Lindberg D.R."/>
            <person name="Seaver E.C."/>
            <person name="Weisblat D.A."/>
            <person name="Putnam N.H."/>
            <person name="Grigoriev I.V."/>
            <person name="Rokhsar D.S."/>
        </authorList>
    </citation>
    <scope>NUCLEOTIDE SEQUENCE</scope>
    <source>
        <strain evidence="6">I ESC-2004</strain>
    </source>
</reference>
<feature type="domain" description="C2H2-type" evidence="3">
    <location>
        <begin position="29"/>
        <end position="58"/>
    </location>
</feature>
<evidence type="ECO:0000259" key="3">
    <source>
        <dbReference type="PROSITE" id="PS50157"/>
    </source>
</evidence>
<feature type="non-terminal residue" evidence="4">
    <location>
        <position position="1"/>
    </location>
</feature>
<dbReference type="HOGENOM" id="CLU_1987098_0_0_1"/>